<dbReference type="HOGENOM" id="CLU_2979459_0_0_1"/>
<reference evidence="2" key="2">
    <citation type="submission" date="2015-01" db="EMBL/GenBank/DDBJ databases">
        <title>Evolutionary Origins and Diversification of the Mycorrhizal Mutualists.</title>
        <authorList>
            <consortium name="DOE Joint Genome Institute"/>
            <consortium name="Mycorrhizal Genomics Consortium"/>
            <person name="Kohler A."/>
            <person name="Kuo A."/>
            <person name="Nagy L.G."/>
            <person name="Floudas D."/>
            <person name="Copeland A."/>
            <person name="Barry K.W."/>
            <person name="Cichocki N."/>
            <person name="Veneault-Fourrey C."/>
            <person name="LaButti K."/>
            <person name="Lindquist E.A."/>
            <person name="Lipzen A."/>
            <person name="Lundell T."/>
            <person name="Morin E."/>
            <person name="Murat C."/>
            <person name="Riley R."/>
            <person name="Ohm R."/>
            <person name="Sun H."/>
            <person name="Tunlid A."/>
            <person name="Henrissat B."/>
            <person name="Grigoriev I.V."/>
            <person name="Hibbett D.S."/>
            <person name="Martin F."/>
        </authorList>
    </citation>
    <scope>NUCLEOTIDE SEQUENCE [LARGE SCALE GENOMIC DNA]</scope>
    <source>
        <strain evidence="2">LaAM-08-1</strain>
    </source>
</reference>
<accession>A0A0C9WMU7</accession>
<protein>
    <submittedName>
        <fullName evidence="1">Uncharacterized protein</fullName>
    </submittedName>
</protein>
<keyword evidence="2" id="KW-1185">Reference proteome</keyword>
<reference evidence="1 2" key="1">
    <citation type="submission" date="2014-04" db="EMBL/GenBank/DDBJ databases">
        <authorList>
            <consortium name="DOE Joint Genome Institute"/>
            <person name="Kuo A."/>
            <person name="Kohler A."/>
            <person name="Nagy L.G."/>
            <person name="Floudas D."/>
            <person name="Copeland A."/>
            <person name="Barry K.W."/>
            <person name="Cichocki N."/>
            <person name="Veneault-Fourrey C."/>
            <person name="LaButti K."/>
            <person name="Lindquist E.A."/>
            <person name="Lipzen A."/>
            <person name="Lundell T."/>
            <person name="Morin E."/>
            <person name="Murat C."/>
            <person name="Sun H."/>
            <person name="Tunlid A."/>
            <person name="Henrissat B."/>
            <person name="Grigoriev I.V."/>
            <person name="Hibbett D.S."/>
            <person name="Martin F."/>
            <person name="Nordberg H.P."/>
            <person name="Cantor M.N."/>
            <person name="Hua S.X."/>
        </authorList>
    </citation>
    <scope>NUCLEOTIDE SEQUENCE [LARGE SCALE GENOMIC DNA]</scope>
    <source>
        <strain evidence="1 2">LaAM-08-1</strain>
    </source>
</reference>
<dbReference type="AlphaFoldDB" id="A0A0C9WMU7"/>
<proteinExistence type="predicted"/>
<evidence type="ECO:0000313" key="1">
    <source>
        <dbReference type="EMBL" id="KIJ91425.1"/>
    </source>
</evidence>
<evidence type="ECO:0000313" key="2">
    <source>
        <dbReference type="Proteomes" id="UP000054477"/>
    </source>
</evidence>
<dbReference type="EMBL" id="KN839009">
    <property type="protein sequence ID" value="KIJ91425.1"/>
    <property type="molecule type" value="Genomic_DNA"/>
</dbReference>
<dbReference type="Proteomes" id="UP000054477">
    <property type="component" value="Unassembled WGS sequence"/>
</dbReference>
<gene>
    <name evidence="1" type="ORF">K443DRAFT_686053</name>
</gene>
<sequence>MNLMRKLCLKSDKSSKDGRICVRTALNLSKETYIFHSVQSTPTLIGRFAEETSWSGER</sequence>
<name>A0A0C9WMU7_9AGAR</name>
<organism evidence="1 2">
    <name type="scientific">Laccaria amethystina LaAM-08-1</name>
    <dbReference type="NCBI Taxonomy" id="1095629"/>
    <lineage>
        <taxon>Eukaryota</taxon>
        <taxon>Fungi</taxon>
        <taxon>Dikarya</taxon>
        <taxon>Basidiomycota</taxon>
        <taxon>Agaricomycotina</taxon>
        <taxon>Agaricomycetes</taxon>
        <taxon>Agaricomycetidae</taxon>
        <taxon>Agaricales</taxon>
        <taxon>Agaricineae</taxon>
        <taxon>Hydnangiaceae</taxon>
        <taxon>Laccaria</taxon>
    </lineage>
</organism>